<sequence length="252" mass="27765">MAVSAGVESGSGSGRPSWPVCLLTVAAVTLSSVSLLALYQIVALRAEVKELKSDISRRRGEGQEVRGHTEHISSRRSNPDPQQQSGFQKAFGRMRIRRTVSDTTVSQSFLQLLADGSRKTFRKALSSGSYTGIPWQAGLKRGEALDVEGDRIVVREEGLYFVYSQVYYMDSTFTMGHVVIRWKMNVVGNEDPDVHLFRCIQTMDSVYPFNTCYTGGIVKLEAGDYLELLIPRPTASVSLEGDSTFLGALKLA</sequence>
<dbReference type="Pfam" id="PF00229">
    <property type="entry name" value="TNF"/>
    <property type="match status" value="1"/>
</dbReference>
<evidence type="ECO:0000256" key="2">
    <source>
        <dbReference type="ARBA" id="ARBA00008670"/>
    </source>
</evidence>
<comment type="similarity">
    <text evidence="2">Belongs to the tumor necrosis factor family.</text>
</comment>
<dbReference type="GO" id="GO:0005125">
    <property type="term" value="F:cytokine activity"/>
    <property type="evidence" value="ECO:0007669"/>
    <property type="project" value="UniProtKB-KW"/>
</dbReference>
<dbReference type="PROSITE" id="PS50049">
    <property type="entry name" value="THD_2"/>
    <property type="match status" value="1"/>
</dbReference>
<evidence type="ECO:0000256" key="6">
    <source>
        <dbReference type="ARBA" id="ARBA00023180"/>
    </source>
</evidence>
<organism evidence="11 12">
    <name type="scientific">Oryzias melastigma</name>
    <name type="common">Marine medaka</name>
    <dbReference type="NCBI Taxonomy" id="30732"/>
    <lineage>
        <taxon>Eukaryota</taxon>
        <taxon>Metazoa</taxon>
        <taxon>Chordata</taxon>
        <taxon>Craniata</taxon>
        <taxon>Vertebrata</taxon>
        <taxon>Euteleostomi</taxon>
        <taxon>Actinopterygii</taxon>
        <taxon>Neopterygii</taxon>
        <taxon>Teleostei</taxon>
        <taxon>Neoteleostei</taxon>
        <taxon>Acanthomorphata</taxon>
        <taxon>Ovalentaria</taxon>
        <taxon>Atherinomorphae</taxon>
        <taxon>Beloniformes</taxon>
        <taxon>Adrianichthyidae</taxon>
        <taxon>Oryziinae</taxon>
        <taxon>Oryzias</taxon>
    </lineage>
</organism>
<keyword evidence="3" id="KW-0202">Cytokine</keyword>
<dbReference type="PANTHER" id="PTHR15151">
    <property type="entry name" value="PROTEIN EIGER"/>
    <property type="match status" value="1"/>
</dbReference>
<dbReference type="InterPro" id="IPR051748">
    <property type="entry name" value="TNF_Ligand_Superfamily"/>
</dbReference>
<dbReference type="AlphaFoldDB" id="A0A3B3BQD1"/>
<dbReference type="GO" id="GO:0006955">
    <property type="term" value="P:immune response"/>
    <property type="evidence" value="ECO:0007669"/>
    <property type="project" value="InterPro"/>
</dbReference>
<keyword evidence="6" id="KW-0325">Glycoprotein</keyword>
<dbReference type="GeneTree" id="ENSGT00940000157536"/>
<dbReference type="GO" id="GO:0005615">
    <property type="term" value="C:extracellular space"/>
    <property type="evidence" value="ECO:0007669"/>
    <property type="project" value="UniProtKB-KW"/>
</dbReference>
<protein>
    <submittedName>
        <fullName evidence="11">TNF superfamily member 13b</fullName>
    </submittedName>
    <submittedName>
        <fullName evidence="10">Tumor necrosis factor ligand superfamily member 13B</fullName>
    </submittedName>
</protein>
<evidence type="ECO:0000256" key="7">
    <source>
        <dbReference type="SAM" id="MobiDB-lite"/>
    </source>
</evidence>
<evidence type="ECO:0000256" key="4">
    <source>
        <dbReference type="ARBA" id="ARBA00022525"/>
    </source>
</evidence>
<dbReference type="OrthoDB" id="5947373at2759"/>
<proteinExistence type="inferred from homology"/>
<keyword evidence="4" id="KW-0964">Secreted</keyword>
<gene>
    <name evidence="10" type="ORF">FQA47_012444</name>
</gene>
<dbReference type="OMA" id="SHPNNSC"/>
<keyword evidence="8" id="KW-0812">Transmembrane</keyword>
<feature type="domain" description="THD" evidence="9">
    <location>
        <begin position="108"/>
        <end position="251"/>
    </location>
</feature>
<evidence type="ECO:0000313" key="12">
    <source>
        <dbReference type="Proteomes" id="UP000261560"/>
    </source>
</evidence>
<dbReference type="InterPro" id="IPR006052">
    <property type="entry name" value="TNF_dom"/>
</dbReference>
<dbReference type="SUPFAM" id="SSF49842">
    <property type="entry name" value="TNF-like"/>
    <property type="match status" value="1"/>
</dbReference>
<dbReference type="Ensembl" id="ENSOMET00000003712.1">
    <property type="protein sequence ID" value="ENSOMEP00000007680.1"/>
    <property type="gene ID" value="ENSOMEG00000008807.1"/>
</dbReference>
<dbReference type="Proteomes" id="UP000261560">
    <property type="component" value="Unplaced"/>
</dbReference>
<dbReference type="InterPro" id="IPR008983">
    <property type="entry name" value="Tumour_necrosis_fac-like_dom"/>
</dbReference>
<comment type="subcellular location">
    <subcellularLocation>
        <location evidence="1">Secreted</location>
    </subcellularLocation>
</comment>
<keyword evidence="12" id="KW-1185">Reference proteome</keyword>
<name>A0A3B3BQD1_ORYME</name>
<dbReference type="PANTHER" id="PTHR15151:SF24">
    <property type="entry name" value="A PROLIFERATION-INDUCING LIGAND-LIKE PROTEIN-RELATED"/>
    <property type="match status" value="1"/>
</dbReference>
<dbReference type="EMBL" id="WKFB01000382">
    <property type="protein sequence ID" value="KAF6724813.1"/>
    <property type="molecule type" value="Genomic_DNA"/>
</dbReference>
<evidence type="ECO:0000256" key="8">
    <source>
        <dbReference type="SAM" id="Phobius"/>
    </source>
</evidence>
<dbReference type="Proteomes" id="UP000646548">
    <property type="component" value="Unassembled WGS sequence"/>
</dbReference>
<keyword evidence="5" id="KW-1015">Disulfide bond</keyword>
<feature type="transmembrane region" description="Helical" evidence="8">
    <location>
        <begin position="17"/>
        <end position="42"/>
    </location>
</feature>
<feature type="region of interest" description="Disordered" evidence="7">
    <location>
        <begin position="56"/>
        <end position="88"/>
    </location>
</feature>
<evidence type="ECO:0000313" key="10">
    <source>
        <dbReference type="EMBL" id="KAF6724813.1"/>
    </source>
</evidence>
<keyword evidence="8" id="KW-0472">Membrane</keyword>
<evidence type="ECO:0000256" key="5">
    <source>
        <dbReference type="ARBA" id="ARBA00023157"/>
    </source>
</evidence>
<dbReference type="STRING" id="30732.ENSOMEP00000007680"/>
<accession>A0A3B3BQD1</accession>
<evidence type="ECO:0000256" key="3">
    <source>
        <dbReference type="ARBA" id="ARBA00022514"/>
    </source>
</evidence>
<feature type="compositionally biased region" description="Basic and acidic residues" evidence="7">
    <location>
        <begin position="56"/>
        <end position="73"/>
    </location>
</feature>
<reference evidence="10" key="2">
    <citation type="journal article" name="BMC Genomics">
        <title>Long-read sequencing and de novo genome assembly of marine medaka (Oryzias melastigma).</title>
        <authorList>
            <person name="Liang P."/>
            <person name="Saqib H.S.A."/>
            <person name="Ni X."/>
            <person name="Shen Y."/>
        </authorList>
    </citation>
    <scope>NUCLEOTIDE SEQUENCE</scope>
    <source>
        <strain evidence="10">Bigg-433</strain>
    </source>
</reference>
<evidence type="ECO:0000256" key="1">
    <source>
        <dbReference type="ARBA" id="ARBA00004613"/>
    </source>
</evidence>
<dbReference type="GO" id="GO:0005164">
    <property type="term" value="F:tumor necrosis factor receptor binding"/>
    <property type="evidence" value="ECO:0007669"/>
    <property type="project" value="InterPro"/>
</dbReference>
<evidence type="ECO:0000313" key="11">
    <source>
        <dbReference type="Ensembl" id="ENSOMEP00000007680.1"/>
    </source>
</evidence>
<dbReference type="PaxDb" id="30732-ENSOMEP00000007680"/>
<dbReference type="Gene3D" id="2.60.120.40">
    <property type="match status" value="1"/>
</dbReference>
<dbReference type="GO" id="GO:0030890">
    <property type="term" value="P:positive regulation of B cell proliferation"/>
    <property type="evidence" value="ECO:0007669"/>
    <property type="project" value="TreeGrafter"/>
</dbReference>
<dbReference type="GO" id="GO:0016020">
    <property type="term" value="C:membrane"/>
    <property type="evidence" value="ECO:0007669"/>
    <property type="project" value="InterPro"/>
</dbReference>
<keyword evidence="8" id="KW-1133">Transmembrane helix</keyword>
<reference evidence="11" key="1">
    <citation type="submission" date="2025-05" db="UniProtKB">
        <authorList>
            <consortium name="Ensembl"/>
        </authorList>
    </citation>
    <scope>IDENTIFICATION</scope>
</reference>
<evidence type="ECO:0000259" key="9">
    <source>
        <dbReference type="PROSITE" id="PS50049"/>
    </source>
</evidence>
<feature type="compositionally biased region" description="Polar residues" evidence="7">
    <location>
        <begin position="75"/>
        <end position="87"/>
    </location>
</feature>